<dbReference type="EMBL" id="JAFIRA010000009">
    <property type="protein sequence ID" value="MCJ2542371.1"/>
    <property type="molecule type" value="Genomic_DNA"/>
</dbReference>
<proteinExistence type="predicted"/>
<dbReference type="RefSeq" id="WP_244349601.1">
    <property type="nucleotide sequence ID" value="NZ_JAFIRA010000009.1"/>
</dbReference>
<reference evidence="1" key="1">
    <citation type="submission" date="2021-02" db="EMBL/GenBank/DDBJ databases">
        <title>The CRISPR/cas machinery reduction and long-range gene transfer in the hot spring cyanobacterium Synechococcus.</title>
        <authorList>
            <person name="Dvorak P."/>
            <person name="Jahodarova E."/>
            <person name="Hasler P."/>
            <person name="Poulickova A."/>
        </authorList>
    </citation>
    <scope>NUCLEOTIDE SEQUENCE</scope>
    <source>
        <strain evidence="1">Rupite</strain>
    </source>
</reference>
<evidence type="ECO:0008006" key="3">
    <source>
        <dbReference type="Google" id="ProtNLM"/>
    </source>
</evidence>
<dbReference type="InterPro" id="IPR021109">
    <property type="entry name" value="Peptidase_aspartic_dom_sf"/>
</dbReference>
<gene>
    <name evidence="1" type="ORF">JX360_05525</name>
</gene>
<keyword evidence="2" id="KW-1185">Reference proteome</keyword>
<organism evidence="1 2">
    <name type="scientific">Thermostichus vulcanus str. 'Rupite'</name>
    <dbReference type="NCBI Taxonomy" id="2813851"/>
    <lineage>
        <taxon>Bacteria</taxon>
        <taxon>Bacillati</taxon>
        <taxon>Cyanobacteriota</taxon>
        <taxon>Cyanophyceae</taxon>
        <taxon>Thermostichales</taxon>
        <taxon>Thermostichaceae</taxon>
        <taxon>Thermostichus</taxon>
    </lineage>
</organism>
<sequence>MHTLPGKLARQLDGLQWGSLWGVLLALVCFLGSSGCSGQSESAAPPLVLPPPQLGAESIPMPVRTLGNSRFKLLGLNVGVAGRGAELLLDTGSAGLRILSSAAGAFGLERTTTPSTVTFGDGTQFIGVLARAPFSLGGIQSREPVTLQLIDQVTCVDALVGGCSETLFGEGRPFAGILGTALDERSADREVFSPLTRLPGNFRSGYILQTGGFNSPQGIFTVGLTEANTAGFNFRQFPQVGTFPDGTPIWRDEALQVAYTISNTSIQNILSPTQFDSGSSDIFLNVSLLGAAPFSTSTLPAGAEWRAVLEGAFDYRIRVGFPVTPSRDRIFVNGLLNKQLLGMPLFFNADIAFDVERGRIGFRLR</sequence>
<accession>A0ABT0C9A6</accession>
<dbReference type="SUPFAM" id="SSF50630">
    <property type="entry name" value="Acid proteases"/>
    <property type="match status" value="1"/>
</dbReference>
<evidence type="ECO:0000313" key="2">
    <source>
        <dbReference type="Proteomes" id="UP000830835"/>
    </source>
</evidence>
<evidence type="ECO:0000313" key="1">
    <source>
        <dbReference type="EMBL" id="MCJ2542371.1"/>
    </source>
</evidence>
<protein>
    <recommendedName>
        <fullName evidence="3">Aspartyl protease</fullName>
    </recommendedName>
</protein>
<dbReference type="Proteomes" id="UP000830835">
    <property type="component" value="Unassembled WGS sequence"/>
</dbReference>
<comment type="caution">
    <text evidence="1">The sequence shown here is derived from an EMBL/GenBank/DDBJ whole genome shotgun (WGS) entry which is preliminary data.</text>
</comment>
<name>A0ABT0C9A6_THEVL</name>